<evidence type="ECO:0000313" key="2">
    <source>
        <dbReference type="EMBL" id="AYE61994.1"/>
    </source>
</evidence>
<keyword evidence="1" id="KW-0812">Transmembrane</keyword>
<feature type="transmembrane region" description="Helical" evidence="1">
    <location>
        <begin position="6"/>
        <end position="24"/>
    </location>
</feature>
<protein>
    <recommendedName>
        <fullName evidence="4">Competence protein ComGF</fullName>
    </recommendedName>
</protein>
<dbReference type="AlphaFoldDB" id="A0A386RG27"/>
<dbReference type="InterPro" id="IPR016977">
    <property type="entry name" value="ComGF"/>
</dbReference>
<dbReference type="EMBL" id="CP017982">
    <property type="protein sequence ID" value="AYE61994.1"/>
    <property type="molecule type" value="Genomic_DNA"/>
</dbReference>
<gene>
    <name evidence="2" type="ORF">BC335_1580</name>
</gene>
<keyword evidence="1" id="KW-0472">Membrane</keyword>
<dbReference type="Pfam" id="PF15980">
    <property type="entry name" value="ComGF"/>
    <property type="match status" value="1"/>
</dbReference>
<dbReference type="Proteomes" id="UP000267794">
    <property type="component" value="Chromosome"/>
</dbReference>
<evidence type="ECO:0000313" key="3">
    <source>
        <dbReference type="Proteomes" id="UP000267794"/>
    </source>
</evidence>
<evidence type="ECO:0008006" key="4">
    <source>
        <dbReference type="Google" id="ProtNLM"/>
    </source>
</evidence>
<sequence>MLTEVIFSLFITILVLSILQNLLLSIKKASMSENQHVNDVAYAYIQLNNFMHAENTKNVYPITKDAKSNRTAFVRVDKNCEEEMYTIEYYLKNHVLKVSKAGADRGGYMPLIFNIKSAHFATKKDQIIIHVVEKDKKKSDLVFKLDEEPRPEREKKIVKNKGKRAA</sequence>
<accession>A0A386RG27</accession>
<keyword evidence="1" id="KW-1133">Transmembrane helix</keyword>
<name>A0A386RG27_LACHE</name>
<organism evidence="2 3">
    <name type="scientific">Lactobacillus helveticus</name>
    <name type="common">Lactobacillus suntoryeus</name>
    <dbReference type="NCBI Taxonomy" id="1587"/>
    <lineage>
        <taxon>Bacteria</taxon>
        <taxon>Bacillati</taxon>
        <taxon>Bacillota</taxon>
        <taxon>Bacilli</taxon>
        <taxon>Lactobacillales</taxon>
        <taxon>Lactobacillaceae</taxon>
        <taxon>Lactobacillus</taxon>
    </lineage>
</organism>
<reference evidence="2 3" key="1">
    <citation type="submission" date="2016-10" db="EMBL/GenBank/DDBJ databases">
        <title>Complete genomic sequencing of Lactobacillus helveticus LH99 and comparative genome analysis.</title>
        <authorList>
            <person name="Li N."/>
            <person name="You C."/>
            <person name="Liu Z."/>
        </authorList>
    </citation>
    <scope>NUCLEOTIDE SEQUENCE [LARGE SCALE GENOMIC DNA]</scope>
    <source>
        <strain evidence="2 3">LH99</strain>
    </source>
</reference>
<proteinExistence type="predicted"/>
<evidence type="ECO:0000256" key="1">
    <source>
        <dbReference type="SAM" id="Phobius"/>
    </source>
</evidence>